<evidence type="ECO:0000256" key="1">
    <source>
        <dbReference type="SAM" id="MobiDB-lite"/>
    </source>
</evidence>
<protein>
    <submittedName>
        <fullName evidence="3">Uncharacterized protein</fullName>
    </submittedName>
</protein>
<evidence type="ECO:0000256" key="2">
    <source>
        <dbReference type="SAM" id="Phobius"/>
    </source>
</evidence>
<feature type="transmembrane region" description="Helical" evidence="2">
    <location>
        <begin position="52"/>
        <end position="72"/>
    </location>
</feature>
<feature type="region of interest" description="Disordered" evidence="1">
    <location>
        <begin position="147"/>
        <end position="178"/>
    </location>
</feature>
<keyword evidence="2" id="KW-0472">Membrane</keyword>
<keyword evidence="2" id="KW-1133">Transmembrane helix</keyword>
<keyword evidence="2" id="KW-0812">Transmembrane</keyword>
<dbReference type="Proteomes" id="UP001317779">
    <property type="component" value="Chromosome"/>
</dbReference>
<evidence type="ECO:0000313" key="4">
    <source>
        <dbReference type="Proteomes" id="UP001317779"/>
    </source>
</evidence>
<dbReference type="RefSeq" id="WP_263798880.1">
    <property type="nucleotide sequence ID" value="NZ_CP107222.1"/>
</dbReference>
<feature type="transmembrane region" description="Helical" evidence="2">
    <location>
        <begin position="12"/>
        <end position="32"/>
    </location>
</feature>
<evidence type="ECO:0000313" key="3">
    <source>
        <dbReference type="EMBL" id="BDV31590.1"/>
    </source>
</evidence>
<sequence length="178" mass="19015">MFWRTYGSVIGWMLGVGIVVGGLFLFVVFGWLVPPDRGEESVIVVLPAYGGFFGALTAASASLTYATCLALWTRRRRRSIASRAWVGGLSSAVGALGFWLIFGFVLSGPYGLAVWGAMLGGASAILAMSVAVPLTVRAARRAREQLRGGESLDEASVDEMDDSVHAREVDEVVGDQQR</sequence>
<keyword evidence="4" id="KW-1185">Reference proteome</keyword>
<feature type="compositionally biased region" description="Acidic residues" evidence="1">
    <location>
        <begin position="151"/>
        <end position="161"/>
    </location>
</feature>
<gene>
    <name evidence="3" type="ORF">Microterr_22500</name>
</gene>
<reference evidence="3 4" key="1">
    <citation type="submission" date="2022-12" db="EMBL/GenBank/DDBJ databases">
        <title>Microbacterium terricola strain KV-448 chromosome, complete genome.</title>
        <authorList>
            <person name="Oshima T."/>
            <person name="Moriya T."/>
            <person name="Bessho Y."/>
        </authorList>
    </citation>
    <scope>NUCLEOTIDE SEQUENCE [LARGE SCALE GENOMIC DNA]</scope>
    <source>
        <strain evidence="3 4">KV-448</strain>
    </source>
</reference>
<proteinExistence type="predicted"/>
<feature type="transmembrane region" description="Helical" evidence="2">
    <location>
        <begin position="112"/>
        <end position="136"/>
    </location>
</feature>
<organism evidence="3 4">
    <name type="scientific">Microbacterium terricola</name>
    <dbReference type="NCBI Taxonomy" id="344163"/>
    <lineage>
        <taxon>Bacteria</taxon>
        <taxon>Bacillati</taxon>
        <taxon>Actinomycetota</taxon>
        <taxon>Actinomycetes</taxon>
        <taxon>Micrococcales</taxon>
        <taxon>Microbacteriaceae</taxon>
        <taxon>Microbacterium</taxon>
    </lineage>
</organism>
<feature type="transmembrane region" description="Helical" evidence="2">
    <location>
        <begin position="84"/>
        <end position="106"/>
    </location>
</feature>
<name>A0ABM8E1F7_9MICO</name>
<dbReference type="EMBL" id="AP027141">
    <property type="protein sequence ID" value="BDV31590.1"/>
    <property type="molecule type" value="Genomic_DNA"/>
</dbReference>
<accession>A0ABM8E1F7</accession>